<sequence>MARVVPFFMITCLAWKYVQAEVTSYHVIFSAECTPYMDWQSVGLYHSWKKSGQPGKFTRLLSCSQESLKDYKWLNIMPTHVHPPMNTHHKGDWYPPYNLPGSVLHWVTHNASDSAGSEWVIKLDGDMVLRKPLTVEELNVQKGNPIGAMYGYLIGAHNGMADMFMDKEHQNFLSKVGGWELMHIDDLRTIAPLWLEYTEKVREYPPCWNISGDAYVSFANPKPWISEMYGFIFSLALSKIKMREDGDHMIYPGYTPWSPTSADANVLHYGLQLKVGDYEWDKHSWSREDMLACPGKTFPLPPTVESLKGTPHEPKSKNIQRGYEISYECLSMLNEALEAHHKRYCKNWRKPSNADDPRISIRGGGAPSPNKAWR</sequence>
<evidence type="ECO:0000256" key="5">
    <source>
        <dbReference type="ARBA" id="ARBA00022989"/>
    </source>
</evidence>
<comment type="caution">
    <text evidence="10">The sequence shown here is derived from an EMBL/GenBank/DDBJ whole genome shotgun (WGS) entry which is preliminary data.</text>
</comment>
<evidence type="ECO:0000256" key="6">
    <source>
        <dbReference type="ARBA" id="ARBA00023136"/>
    </source>
</evidence>
<dbReference type="GO" id="GO:0016757">
    <property type="term" value="F:glycosyltransferase activity"/>
    <property type="evidence" value="ECO:0007669"/>
    <property type="project" value="UniProtKB-KW"/>
</dbReference>
<keyword evidence="8" id="KW-0732">Signal</keyword>
<keyword evidence="5" id="KW-1133">Transmembrane helix</keyword>
<comment type="subcellular location">
    <subcellularLocation>
        <location evidence="1">Membrane</location>
        <topology evidence="1">Single-pass membrane protein</topology>
    </subcellularLocation>
</comment>
<evidence type="ECO:0000256" key="3">
    <source>
        <dbReference type="ARBA" id="ARBA00022679"/>
    </source>
</evidence>
<dbReference type="PANTHER" id="PTHR31485">
    <property type="entry name" value="PEPTIDYL SERINE ALPHA-GALACTOSYLTRANSFERASE"/>
    <property type="match status" value="1"/>
</dbReference>
<dbReference type="InterPro" id="IPR056508">
    <property type="entry name" value="HPAT-like"/>
</dbReference>
<keyword evidence="4" id="KW-0812">Transmembrane</keyword>
<evidence type="ECO:0000256" key="4">
    <source>
        <dbReference type="ARBA" id="ARBA00022692"/>
    </source>
</evidence>
<protein>
    <recommendedName>
        <fullName evidence="9">Hydroxyproline O-arabinosyltransferase-like domain-containing protein</fullName>
    </recommendedName>
</protein>
<evidence type="ECO:0000313" key="11">
    <source>
        <dbReference type="Proteomes" id="UP001190700"/>
    </source>
</evidence>
<evidence type="ECO:0000313" key="10">
    <source>
        <dbReference type="EMBL" id="KAK3245755.1"/>
    </source>
</evidence>
<dbReference type="Pfam" id="PF23452">
    <property type="entry name" value="HPAT"/>
    <property type="match status" value="1"/>
</dbReference>
<evidence type="ECO:0000256" key="8">
    <source>
        <dbReference type="SAM" id="SignalP"/>
    </source>
</evidence>
<feature type="region of interest" description="Disordered" evidence="7">
    <location>
        <begin position="355"/>
        <end position="374"/>
    </location>
</feature>
<organism evidence="10 11">
    <name type="scientific">Cymbomonas tetramitiformis</name>
    <dbReference type="NCBI Taxonomy" id="36881"/>
    <lineage>
        <taxon>Eukaryota</taxon>
        <taxon>Viridiplantae</taxon>
        <taxon>Chlorophyta</taxon>
        <taxon>Pyramimonadophyceae</taxon>
        <taxon>Pyramimonadales</taxon>
        <taxon>Pyramimonadaceae</taxon>
        <taxon>Cymbomonas</taxon>
    </lineage>
</organism>
<gene>
    <name evidence="10" type="ORF">CYMTET_44695</name>
</gene>
<reference evidence="10 11" key="1">
    <citation type="journal article" date="2015" name="Genome Biol. Evol.">
        <title>Comparative Genomics of a Bacterivorous Green Alga Reveals Evolutionary Causalities and Consequences of Phago-Mixotrophic Mode of Nutrition.</title>
        <authorList>
            <person name="Burns J.A."/>
            <person name="Paasch A."/>
            <person name="Narechania A."/>
            <person name="Kim E."/>
        </authorList>
    </citation>
    <scope>NUCLEOTIDE SEQUENCE [LARGE SCALE GENOMIC DNA]</scope>
    <source>
        <strain evidence="10 11">PLY_AMNH</strain>
    </source>
</reference>
<evidence type="ECO:0000256" key="2">
    <source>
        <dbReference type="ARBA" id="ARBA00022676"/>
    </source>
</evidence>
<dbReference type="PANTHER" id="PTHR31485:SF7">
    <property type="entry name" value="PEPTIDYL SERINE ALPHA-GALACTOSYLTRANSFERASE"/>
    <property type="match status" value="1"/>
</dbReference>
<dbReference type="AlphaFoldDB" id="A0AAE0F0F7"/>
<keyword evidence="11" id="KW-1185">Reference proteome</keyword>
<keyword evidence="2" id="KW-0328">Glycosyltransferase</keyword>
<feature type="non-terminal residue" evidence="10">
    <location>
        <position position="374"/>
    </location>
</feature>
<accession>A0AAE0F0F7</accession>
<evidence type="ECO:0000259" key="9">
    <source>
        <dbReference type="Pfam" id="PF23452"/>
    </source>
</evidence>
<feature type="chain" id="PRO_5042120301" description="Hydroxyproline O-arabinosyltransferase-like domain-containing protein" evidence="8">
    <location>
        <begin position="21"/>
        <end position="374"/>
    </location>
</feature>
<feature type="domain" description="Hydroxyproline O-arabinosyltransferase-like" evidence="9">
    <location>
        <begin position="25"/>
        <end position="303"/>
    </location>
</feature>
<feature type="signal peptide" evidence="8">
    <location>
        <begin position="1"/>
        <end position="20"/>
    </location>
</feature>
<dbReference type="EMBL" id="LGRX02030317">
    <property type="protein sequence ID" value="KAK3245755.1"/>
    <property type="molecule type" value="Genomic_DNA"/>
</dbReference>
<evidence type="ECO:0000256" key="7">
    <source>
        <dbReference type="SAM" id="MobiDB-lite"/>
    </source>
</evidence>
<dbReference type="Proteomes" id="UP001190700">
    <property type="component" value="Unassembled WGS sequence"/>
</dbReference>
<dbReference type="GO" id="GO:0016020">
    <property type="term" value="C:membrane"/>
    <property type="evidence" value="ECO:0007669"/>
    <property type="project" value="UniProtKB-SubCell"/>
</dbReference>
<proteinExistence type="predicted"/>
<keyword evidence="6" id="KW-0472">Membrane</keyword>
<keyword evidence="3" id="KW-0808">Transferase</keyword>
<dbReference type="InterPro" id="IPR044845">
    <property type="entry name" value="HPAT/SRGT1-like"/>
</dbReference>
<name>A0AAE0F0F7_9CHLO</name>
<evidence type="ECO:0000256" key="1">
    <source>
        <dbReference type="ARBA" id="ARBA00004167"/>
    </source>
</evidence>